<dbReference type="AlphaFoldDB" id="A0A2K3QF91"/>
<evidence type="ECO:0000313" key="1">
    <source>
        <dbReference type="EMBL" id="PNY26195.1"/>
    </source>
</evidence>
<evidence type="ECO:0000313" key="2">
    <source>
        <dbReference type="Proteomes" id="UP000236621"/>
    </source>
</evidence>
<gene>
    <name evidence="1" type="ORF">TCAP_03870</name>
</gene>
<proteinExistence type="predicted"/>
<dbReference type="Proteomes" id="UP000236621">
    <property type="component" value="Unassembled WGS sequence"/>
</dbReference>
<keyword evidence="2" id="KW-1185">Reference proteome</keyword>
<accession>A0A2K3QF91</accession>
<dbReference type="EMBL" id="NRSZ01000594">
    <property type="protein sequence ID" value="PNY26195.1"/>
    <property type="molecule type" value="Genomic_DNA"/>
</dbReference>
<protein>
    <submittedName>
        <fullName evidence="1">Uncharacterized protein</fullName>
    </submittedName>
</protein>
<feature type="non-terminal residue" evidence="1">
    <location>
        <position position="79"/>
    </location>
</feature>
<dbReference type="OrthoDB" id="407325at2759"/>
<dbReference type="STRING" id="45235.A0A2K3QF91"/>
<reference evidence="1 2" key="1">
    <citation type="submission" date="2017-08" db="EMBL/GenBank/DDBJ databases">
        <title>Harnessing the power of phylogenomics to disentangle the directionality and signatures of interkingdom host jumping in the parasitic fungal genus Tolypocladium.</title>
        <authorList>
            <person name="Quandt C.A."/>
            <person name="Patterson W."/>
            <person name="Spatafora J.W."/>
        </authorList>
    </citation>
    <scope>NUCLEOTIDE SEQUENCE [LARGE SCALE GENOMIC DNA]</scope>
    <source>
        <strain evidence="1 2">CBS 113982</strain>
    </source>
</reference>
<sequence length="79" mass="8553">MSRSPSPPLDPVAVSEDLTPLPSLKKAGNADIDFDGQLAQPLKIHEDVRSGCGGQTWPAGLVLGKHMLRYHGRELHDAR</sequence>
<organism evidence="1 2">
    <name type="scientific">Tolypocladium capitatum</name>
    <dbReference type="NCBI Taxonomy" id="45235"/>
    <lineage>
        <taxon>Eukaryota</taxon>
        <taxon>Fungi</taxon>
        <taxon>Dikarya</taxon>
        <taxon>Ascomycota</taxon>
        <taxon>Pezizomycotina</taxon>
        <taxon>Sordariomycetes</taxon>
        <taxon>Hypocreomycetidae</taxon>
        <taxon>Hypocreales</taxon>
        <taxon>Ophiocordycipitaceae</taxon>
        <taxon>Tolypocladium</taxon>
    </lineage>
</organism>
<name>A0A2K3QF91_9HYPO</name>
<comment type="caution">
    <text evidence="1">The sequence shown here is derived from an EMBL/GenBank/DDBJ whole genome shotgun (WGS) entry which is preliminary data.</text>
</comment>